<dbReference type="OrthoDB" id="26525at2759"/>
<dbReference type="Proteomes" id="UP000604046">
    <property type="component" value="Unassembled WGS sequence"/>
</dbReference>
<evidence type="ECO:0000256" key="4">
    <source>
        <dbReference type="ARBA" id="ARBA00022837"/>
    </source>
</evidence>
<comment type="caution">
    <text evidence="8">The sequence shown here is derived from an EMBL/GenBank/DDBJ whole genome shotgun (WGS) entry which is preliminary data.</text>
</comment>
<feature type="domain" description="EF-hand" evidence="7">
    <location>
        <begin position="142"/>
        <end position="177"/>
    </location>
</feature>
<dbReference type="GO" id="GO:0005509">
    <property type="term" value="F:calcium ion binding"/>
    <property type="evidence" value="ECO:0007669"/>
    <property type="project" value="InterPro"/>
</dbReference>
<proteinExistence type="predicted"/>
<name>A0A812QY34_9DINO</name>
<feature type="region of interest" description="Disordered" evidence="6">
    <location>
        <begin position="1"/>
        <end position="47"/>
    </location>
</feature>
<sequence length="213" mass="23538">MESMTEEEVEMYKGAFRPFDKDGTGATHADGEPKPLQATRENSSRRPETVKCILGSIAIADLGAVMKNLGRSCTAGEPEQQEDLAWHEVNFLTFSNVQACVLLPNVGQELQDMINDVDADGTGRLEFPDFLAMFRCRGCCGCAEEEIYEAFRASDPTGSGLVSEEGVRDALERLGERASEEELQEMLQEAAAAGLVLEGMVKYKEFRELERTR</sequence>
<protein>
    <recommendedName>
        <fullName evidence="1">Calmodulin</fullName>
    </recommendedName>
</protein>
<dbReference type="FunFam" id="1.10.238.10:FF:000003">
    <property type="entry name" value="Calmodulin A"/>
    <property type="match status" value="1"/>
</dbReference>
<dbReference type="InterPro" id="IPR011992">
    <property type="entry name" value="EF-hand-dom_pair"/>
</dbReference>
<dbReference type="GO" id="GO:0016460">
    <property type="term" value="C:myosin II complex"/>
    <property type="evidence" value="ECO:0007669"/>
    <property type="project" value="TreeGrafter"/>
</dbReference>
<keyword evidence="2" id="KW-0479">Metal-binding</keyword>
<dbReference type="Gene3D" id="1.10.238.10">
    <property type="entry name" value="EF-hand"/>
    <property type="match status" value="2"/>
</dbReference>
<keyword evidence="5" id="KW-0007">Acetylation</keyword>
<evidence type="ECO:0000313" key="8">
    <source>
        <dbReference type="EMBL" id="CAE7410331.1"/>
    </source>
</evidence>
<organism evidence="8 9">
    <name type="scientific">Symbiodinium natans</name>
    <dbReference type="NCBI Taxonomy" id="878477"/>
    <lineage>
        <taxon>Eukaryota</taxon>
        <taxon>Sar</taxon>
        <taxon>Alveolata</taxon>
        <taxon>Dinophyceae</taxon>
        <taxon>Suessiales</taxon>
        <taxon>Symbiodiniaceae</taxon>
        <taxon>Symbiodinium</taxon>
    </lineage>
</organism>
<evidence type="ECO:0000313" key="9">
    <source>
        <dbReference type="Proteomes" id="UP000604046"/>
    </source>
</evidence>
<feature type="compositionally biased region" description="Basic and acidic residues" evidence="6">
    <location>
        <begin position="18"/>
        <end position="33"/>
    </location>
</feature>
<feature type="domain" description="EF-hand" evidence="7">
    <location>
        <begin position="105"/>
        <end position="140"/>
    </location>
</feature>
<dbReference type="PANTHER" id="PTHR23048">
    <property type="entry name" value="MYOSIN LIGHT CHAIN 1, 3"/>
    <property type="match status" value="1"/>
</dbReference>
<dbReference type="SUPFAM" id="SSF47473">
    <property type="entry name" value="EF-hand"/>
    <property type="match status" value="1"/>
</dbReference>
<dbReference type="AlphaFoldDB" id="A0A812QY34"/>
<keyword evidence="3" id="KW-0677">Repeat</keyword>
<keyword evidence="9" id="KW-1185">Reference proteome</keyword>
<accession>A0A812QY34</accession>
<evidence type="ECO:0000256" key="3">
    <source>
        <dbReference type="ARBA" id="ARBA00022737"/>
    </source>
</evidence>
<dbReference type="InterPro" id="IPR002048">
    <property type="entry name" value="EF_hand_dom"/>
</dbReference>
<dbReference type="SMART" id="SM00054">
    <property type="entry name" value="EFh"/>
    <property type="match status" value="2"/>
</dbReference>
<evidence type="ECO:0000256" key="6">
    <source>
        <dbReference type="SAM" id="MobiDB-lite"/>
    </source>
</evidence>
<dbReference type="PANTHER" id="PTHR23048:SF0">
    <property type="entry name" value="CALMODULIN LIKE 3"/>
    <property type="match status" value="1"/>
</dbReference>
<dbReference type="PROSITE" id="PS00018">
    <property type="entry name" value="EF_HAND_1"/>
    <property type="match status" value="1"/>
</dbReference>
<dbReference type="EMBL" id="CAJNDS010002284">
    <property type="protein sequence ID" value="CAE7410331.1"/>
    <property type="molecule type" value="Genomic_DNA"/>
</dbReference>
<evidence type="ECO:0000256" key="2">
    <source>
        <dbReference type="ARBA" id="ARBA00022723"/>
    </source>
</evidence>
<reference evidence="8" key="1">
    <citation type="submission" date="2021-02" db="EMBL/GenBank/DDBJ databases">
        <authorList>
            <person name="Dougan E. K."/>
            <person name="Rhodes N."/>
            <person name="Thang M."/>
            <person name="Chan C."/>
        </authorList>
    </citation>
    <scope>NUCLEOTIDE SEQUENCE</scope>
</reference>
<dbReference type="InterPro" id="IPR050230">
    <property type="entry name" value="CALM/Myosin/TropC-like"/>
</dbReference>
<evidence type="ECO:0000256" key="1">
    <source>
        <dbReference type="ARBA" id="ARBA00020786"/>
    </source>
</evidence>
<dbReference type="PROSITE" id="PS50222">
    <property type="entry name" value="EF_HAND_2"/>
    <property type="match status" value="2"/>
</dbReference>
<evidence type="ECO:0000259" key="7">
    <source>
        <dbReference type="PROSITE" id="PS50222"/>
    </source>
</evidence>
<keyword evidence="4" id="KW-0106">Calcium</keyword>
<gene>
    <name evidence="8" type="ORF">SNAT2548_LOCUS22315</name>
</gene>
<evidence type="ECO:0000256" key="5">
    <source>
        <dbReference type="ARBA" id="ARBA00022990"/>
    </source>
</evidence>
<dbReference type="InterPro" id="IPR018247">
    <property type="entry name" value="EF_Hand_1_Ca_BS"/>
</dbReference>